<dbReference type="GO" id="GO:0019646">
    <property type="term" value="P:aerobic electron transport chain"/>
    <property type="evidence" value="ECO:0007669"/>
    <property type="project" value="InterPro"/>
</dbReference>
<dbReference type="EMBL" id="CP036290">
    <property type="protein sequence ID" value="QDU84066.1"/>
    <property type="molecule type" value="Genomic_DNA"/>
</dbReference>
<dbReference type="AlphaFoldDB" id="A0A518CXY8"/>
<keyword evidence="5 8" id="KW-0472">Membrane</keyword>
<evidence type="ECO:0000313" key="10">
    <source>
        <dbReference type="EMBL" id="QDU84066.1"/>
    </source>
</evidence>
<evidence type="ECO:0000256" key="5">
    <source>
        <dbReference type="ARBA" id="ARBA00023136"/>
    </source>
</evidence>
<feature type="transmembrane region" description="Helical" evidence="8">
    <location>
        <begin position="231"/>
        <end position="254"/>
    </location>
</feature>
<name>A0A518CXY8_9BACT</name>
<evidence type="ECO:0000256" key="8">
    <source>
        <dbReference type="SAM" id="Phobius"/>
    </source>
</evidence>
<feature type="transmembrane region" description="Helical" evidence="8">
    <location>
        <begin position="45"/>
        <end position="68"/>
    </location>
</feature>
<evidence type="ECO:0000256" key="2">
    <source>
        <dbReference type="ARBA" id="ARBA00010581"/>
    </source>
</evidence>
<dbReference type="GO" id="GO:0005886">
    <property type="term" value="C:plasma membrane"/>
    <property type="evidence" value="ECO:0007669"/>
    <property type="project" value="UniProtKB-SubCell"/>
</dbReference>
<feature type="domain" description="Heme-copper oxidase subunit III family profile" evidence="9">
    <location>
        <begin position="44"/>
        <end position="295"/>
    </location>
</feature>
<reference evidence="10 11" key="1">
    <citation type="submission" date="2019-02" db="EMBL/GenBank/DDBJ databases">
        <title>Deep-cultivation of Planctomycetes and their phenomic and genomic characterization uncovers novel biology.</title>
        <authorList>
            <person name="Wiegand S."/>
            <person name="Jogler M."/>
            <person name="Boedeker C."/>
            <person name="Pinto D."/>
            <person name="Vollmers J."/>
            <person name="Rivas-Marin E."/>
            <person name="Kohn T."/>
            <person name="Peeters S.H."/>
            <person name="Heuer A."/>
            <person name="Rast P."/>
            <person name="Oberbeckmann S."/>
            <person name="Bunk B."/>
            <person name="Jeske O."/>
            <person name="Meyerdierks A."/>
            <person name="Storesund J.E."/>
            <person name="Kallscheuer N."/>
            <person name="Luecker S."/>
            <person name="Lage O.M."/>
            <person name="Pohl T."/>
            <person name="Merkel B.J."/>
            <person name="Hornburger P."/>
            <person name="Mueller R.-W."/>
            <person name="Bruemmer F."/>
            <person name="Labrenz M."/>
            <person name="Spormann A.M."/>
            <person name="Op den Camp H."/>
            <person name="Overmann J."/>
            <person name="Amann R."/>
            <person name="Jetten M.S.M."/>
            <person name="Mascher T."/>
            <person name="Medema M.H."/>
            <person name="Devos D.P."/>
            <person name="Kaster A.-K."/>
            <person name="Ovreas L."/>
            <person name="Rohde M."/>
            <person name="Galperin M.Y."/>
            <person name="Jogler C."/>
        </authorList>
    </citation>
    <scope>NUCLEOTIDE SEQUENCE [LARGE SCALE GENOMIC DNA]</scope>
    <source>
        <strain evidence="10 11">Pla163</strain>
    </source>
</reference>
<gene>
    <name evidence="10" type="primary">ctaE_1</name>
    <name evidence="10" type="ORF">Pla163_11680</name>
</gene>
<evidence type="ECO:0000256" key="6">
    <source>
        <dbReference type="RuleBase" id="RU003376"/>
    </source>
</evidence>
<dbReference type="RefSeq" id="WP_145184901.1">
    <property type="nucleotide sequence ID" value="NZ_CP036290.1"/>
</dbReference>
<feature type="region of interest" description="Disordered" evidence="7">
    <location>
        <begin position="1"/>
        <end position="21"/>
    </location>
</feature>
<dbReference type="PANTHER" id="PTHR11403">
    <property type="entry name" value="CYTOCHROME C OXIDASE SUBUNIT III"/>
    <property type="match status" value="1"/>
</dbReference>
<dbReference type="GO" id="GO:0016491">
    <property type="term" value="F:oxidoreductase activity"/>
    <property type="evidence" value="ECO:0007669"/>
    <property type="project" value="UniProtKB-KW"/>
</dbReference>
<dbReference type="PANTHER" id="PTHR11403:SF6">
    <property type="entry name" value="NITRIC OXIDE REDUCTASE SUBUNIT E"/>
    <property type="match status" value="1"/>
</dbReference>
<feature type="transmembrane region" description="Helical" evidence="8">
    <location>
        <begin position="275"/>
        <end position="294"/>
    </location>
</feature>
<dbReference type="InterPro" id="IPR000298">
    <property type="entry name" value="Cyt_c_oxidase-like_su3"/>
</dbReference>
<comment type="subcellular location">
    <subcellularLocation>
        <location evidence="6">Cell membrane</location>
        <topology evidence="6">Multi-pass membrane protein</topology>
    </subcellularLocation>
    <subcellularLocation>
        <location evidence="1">Membrane</location>
        <topology evidence="1">Multi-pass membrane protein</topology>
    </subcellularLocation>
</comment>
<evidence type="ECO:0000256" key="1">
    <source>
        <dbReference type="ARBA" id="ARBA00004141"/>
    </source>
</evidence>
<evidence type="ECO:0000256" key="3">
    <source>
        <dbReference type="ARBA" id="ARBA00022692"/>
    </source>
</evidence>
<dbReference type="CDD" id="cd02862">
    <property type="entry name" value="NorE_like"/>
    <property type="match status" value="1"/>
</dbReference>
<feature type="transmembrane region" description="Helical" evidence="8">
    <location>
        <begin position="88"/>
        <end position="106"/>
    </location>
</feature>
<dbReference type="Gene3D" id="1.20.120.80">
    <property type="entry name" value="Cytochrome c oxidase, subunit III, four-helix bundle"/>
    <property type="match status" value="1"/>
</dbReference>
<comment type="similarity">
    <text evidence="2 6">Belongs to the cytochrome c oxidase subunit 3 family.</text>
</comment>
<dbReference type="SUPFAM" id="SSF81452">
    <property type="entry name" value="Cytochrome c oxidase subunit III-like"/>
    <property type="match status" value="2"/>
</dbReference>
<dbReference type="InterPro" id="IPR024791">
    <property type="entry name" value="Cyt_c/ubiquinol_Oxase_su3"/>
</dbReference>
<keyword evidence="10" id="KW-0560">Oxidoreductase</keyword>
<evidence type="ECO:0000259" key="9">
    <source>
        <dbReference type="PROSITE" id="PS50253"/>
    </source>
</evidence>
<organism evidence="10 11">
    <name type="scientific">Rohdeia mirabilis</name>
    <dbReference type="NCBI Taxonomy" id="2528008"/>
    <lineage>
        <taxon>Bacteria</taxon>
        <taxon>Pseudomonadati</taxon>
        <taxon>Planctomycetota</taxon>
        <taxon>Planctomycetia</taxon>
        <taxon>Planctomycetia incertae sedis</taxon>
        <taxon>Rohdeia</taxon>
    </lineage>
</organism>
<evidence type="ECO:0000313" key="11">
    <source>
        <dbReference type="Proteomes" id="UP000319342"/>
    </source>
</evidence>
<protein>
    <submittedName>
        <fullName evidence="10">Cytochrome c oxidase subunit 3</fullName>
        <ecNumber evidence="10">1.9.3.1</ecNumber>
    </submittedName>
</protein>
<dbReference type="InterPro" id="IPR013833">
    <property type="entry name" value="Cyt_c_oxidase_su3_a-hlx"/>
</dbReference>
<evidence type="ECO:0000256" key="7">
    <source>
        <dbReference type="SAM" id="MobiDB-lite"/>
    </source>
</evidence>
<dbReference type="Pfam" id="PF00510">
    <property type="entry name" value="COX3"/>
    <property type="match status" value="2"/>
</dbReference>
<dbReference type="InterPro" id="IPR035973">
    <property type="entry name" value="Cyt_c_oxidase_su3-like_sf"/>
</dbReference>
<proteinExistence type="inferred from homology"/>
<dbReference type="GO" id="GO:0004129">
    <property type="term" value="F:cytochrome-c oxidase activity"/>
    <property type="evidence" value="ECO:0007669"/>
    <property type="project" value="InterPro"/>
</dbReference>
<keyword evidence="11" id="KW-1185">Reference proteome</keyword>
<dbReference type="Proteomes" id="UP000319342">
    <property type="component" value="Chromosome"/>
</dbReference>
<keyword evidence="4 8" id="KW-1133">Transmembrane helix</keyword>
<accession>A0A518CXY8</accession>
<dbReference type="OrthoDB" id="9810850at2"/>
<evidence type="ECO:0000256" key="4">
    <source>
        <dbReference type="ARBA" id="ARBA00022989"/>
    </source>
</evidence>
<sequence length="295" mass="32738">MSSTSTTAADAPHDAGTGHGDDHAHDVTLAHHFESHEQQFDAGKLGIWVFLVTEILFFSGLFCAYAIWRGLHPEVFIYSHHYLDTFWGAVNTVVLLVSSLTAAWAVRSAQLGDQKNLVRNLLLTIVCAFGFLGIKTIEYSAKVHHGTLPGEHFKPHPSAMVLVEDGEYIGVAGDLARKELGLVDPEMPAGLTEEQELALVEARAHAIELYSAKLVEQADPVPPSVPTFFSIYFFMTGLHGVHVVAGIIAMFWLLKRAKRGDFTPKYFGAVDYTALYWHLVDLIWIYLFPLLYLIS</sequence>
<keyword evidence="3 6" id="KW-0812">Transmembrane</keyword>
<dbReference type="PROSITE" id="PS50253">
    <property type="entry name" value="COX3"/>
    <property type="match status" value="1"/>
</dbReference>
<feature type="transmembrane region" description="Helical" evidence="8">
    <location>
        <begin position="118"/>
        <end position="137"/>
    </location>
</feature>
<dbReference type="EC" id="1.9.3.1" evidence="10"/>